<feature type="transmembrane region" description="Helical" evidence="1">
    <location>
        <begin position="7"/>
        <end position="26"/>
    </location>
</feature>
<evidence type="ECO:0000313" key="3">
    <source>
        <dbReference type="Proteomes" id="UP000596063"/>
    </source>
</evidence>
<keyword evidence="3" id="KW-1185">Reference proteome</keyword>
<name>A0A7T4USJ1_9GAMM</name>
<dbReference type="KEGG" id="snan:I6N98_06315"/>
<dbReference type="AlphaFoldDB" id="A0A7T4USJ1"/>
<keyword evidence="1" id="KW-0812">Transmembrane</keyword>
<protein>
    <submittedName>
        <fullName evidence="2">Uncharacterized protein</fullName>
    </submittedName>
</protein>
<organism evidence="2 3">
    <name type="scientific">Spongiibacter nanhainus</name>
    <dbReference type="NCBI Taxonomy" id="2794344"/>
    <lineage>
        <taxon>Bacteria</taxon>
        <taxon>Pseudomonadati</taxon>
        <taxon>Pseudomonadota</taxon>
        <taxon>Gammaproteobacteria</taxon>
        <taxon>Cellvibrionales</taxon>
        <taxon>Spongiibacteraceae</taxon>
        <taxon>Spongiibacter</taxon>
    </lineage>
</organism>
<accession>A0A7T4USJ1</accession>
<keyword evidence="1" id="KW-0472">Membrane</keyword>
<dbReference type="Proteomes" id="UP000596063">
    <property type="component" value="Chromosome"/>
</dbReference>
<reference evidence="2 3" key="1">
    <citation type="submission" date="2020-12" db="EMBL/GenBank/DDBJ databases">
        <authorList>
            <person name="Shan Y."/>
        </authorList>
    </citation>
    <scope>NUCLEOTIDE SEQUENCE [LARGE SCALE GENOMIC DNA]</scope>
    <source>
        <strain evidence="3">csc3.9</strain>
    </source>
</reference>
<proteinExistence type="predicted"/>
<gene>
    <name evidence="2" type="ORF">I6N98_06315</name>
</gene>
<sequence length="94" mass="10633">MKKLARHVVQLSIAWLLIAMGVVFLLSPIPVGNFFFAAGLSVLIYTSDRVASRICAFRERHRGLNRQLHWVEEKLGDRVKFVSAAMAKTRPVPE</sequence>
<dbReference type="RefSeq" id="WP_198570944.1">
    <property type="nucleotide sequence ID" value="NZ_CP066167.1"/>
</dbReference>
<keyword evidence="1" id="KW-1133">Transmembrane helix</keyword>
<evidence type="ECO:0000256" key="1">
    <source>
        <dbReference type="SAM" id="Phobius"/>
    </source>
</evidence>
<evidence type="ECO:0000313" key="2">
    <source>
        <dbReference type="EMBL" id="QQD19460.1"/>
    </source>
</evidence>
<dbReference type="EMBL" id="CP066167">
    <property type="protein sequence ID" value="QQD19460.1"/>
    <property type="molecule type" value="Genomic_DNA"/>
</dbReference>